<dbReference type="GO" id="GO:0004888">
    <property type="term" value="F:transmembrane signaling receptor activity"/>
    <property type="evidence" value="ECO:0007669"/>
    <property type="project" value="InterPro"/>
</dbReference>
<keyword evidence="3" id="KW-0812">Transmembrane</keyword>
<dbReference type="InterPro" id="IPR004090">
    <property type="entry name" value="Chemotax_Me-accpt_rcpt"/>
</dbReference>
<evidence type="ECO:0000313" key="9">
    <source>
        <dbReference type="Proteomes" id="UP000469949"/>
    </source>
</evidence>
<dbReference type="PANTHER" id="PTHR32089">
    <property type="entry name" value="METHYL-ACCEPTING CHEMOTAXIS PROTEIN MCPB"/>
    <property type="match status" value="1"/>
</dbReference>
<sequence>MNRVSIAARLYGIIAIFTVALAILGGSALLSERESLYAARISQLKSLVDAAMGIAERYRGEVTKGTMTEAEAKAAAYADIGAMRYGKGDYIFVIDEAGVTIAHSVNPKALGKNFSGVADARGFLFTADVLPRALRDGSATVTYQWQRAGESEPIDKLSYYGHFKPWGVIMVTGVYIDDLRAELAAAAWQLLVKGTLIVLLLGLATMFLVRSIIRPLHALNGDMRTLAAGNTEIAIREVALRDEVGMMARSLVVLRDGLVEREALAAAQARDQDVRVRRAQQLDRLASAFETDISVLAGEMSGAASAMERTSTTMSRVIAHTTEQSVGAVAAAEQTSANVQTVAAATEELAASIREIATQVMRSSQISRRAAEEAQRTDTIVKTLAVTAERIGSVIAVINSIARQTNLLALNATIEAARAGQAGRGFAVVASEVKELASQTARATDEVGNQIAAIQAETRQAVIAIDAIGGIINEVDSIATGIAAAMEEQGVATEEIARNVQEAAQGTLSVNGAITQMRHATTDVEASSVHVLGSAQSLGRTSNALSMTVSEFLGNVKAA</sequence>
<dbReference type="CDD" id="cd06225">
    <property type="entry name" value="HAMP"/>
    <property type="match status" value="1"/>
</dbReference>
<dbReference type="PRINTS" id="PR00260">
    <property type="entry name" value="CHEMTRNSDUCR"/>
</dbReference>
<dbReference type="Pfam" id="PF17200">
    <property type="entry name" value="sCache_2"/>
    <property type="match status" value="1"/>
</dbReference>
<dbReference type="SMART" id="SM00304">
    <property type="entry name" value="HAMP"/>
    <property type="match status" value="1"/>
</dbReference>
<dbReference type="InterPro" id="IPR033480">
    <property type="entry name" value="sCache_2"/>
</dbReference>
<dbReference type="PANTHER" id="PTHR32089:SF112">
    <property type="entry name" value="LYSOZYME-LIKE PROTEIN-RELATED"/>
    <property type="match status" value="1"/>
</dbReference>
<protein>
    <submittedName>
        <fullName evidence="8">Uncharacterized protein</fullName>
    </submittedName>
</protein>
<dbReference type="EMBL" id="WEKV01000005">
    <property type="protein sequence ID" value="KAB7786910.1"/>
    <property type="molecule type" value="Genomic_DNA"/>
</dbReference>
<evidence type="ECO:0000256" key="4">
    <source>
        <dbReference type="ARBA" id="ARBA00022989"/>
    </source>
</evidence>
<proteinExistence type="inferred from homology"/>
<dbReference type="GO" id="GO:0006935">
    <property type="term" value="P:chemotaxis"/>
    <property type="evidence" value="ECO:0007669"/>
    <property type="project" value="InterPro"/>
</dbReference>
<dbReference type="Proteomes" id="UP000469949">
    <property type="component" value="Unassembled WGS sequence"/>
</dbReference>
<dbReference type="InterPro" id="IPR003660">
    <property type="entry name" value="HAMP_dom"/>
</dbReference>
<name>A0A514KJY7_9HYPH</name>
<comment type="subcellular location">
    <subcellularLocation>
        <location evidence="1">Cell membrane</location>
        <topology evidence="1">Multi-pass membrane protein</topology>
    </subcellularLocation>
</comment>
<organism evidence="8 9">
    <name type="scientific">Methylorubrum populi</name>
    <dbReference type="NCBI Taxonomy" id="223967"/>
    <lineage>
        <taxon>Bacteria</taxon>
        <taxon>Pseudomonadati</taxon>
        <taxon>Pseudomonadota</taxon>
        <taxon>Alphaproteobacteria</taxon>
        <taxon>Hyphomicrobiales</taxon>
        <taxon>Methylobacteriaceae</taxon>
        <taxon>Methylorubrum</taxon>
    </lineage>
</organism>
<dbReference type="InterPro" id="IPR004089">
    <property type="entry name" value="MCPsignal_dom"/>
</dbReference>
<evidence type="ECO:0000256" key="6">
    <source>
        <dbReference type="ARBA" id="ARBA00023224"/>
    </source>
</evidence>
<dbReference type="PROSITE" id="PS50885">
    <property type="entry name" value="HAMP"/>
    <property type="match status" value="1"/>
</dbReference>
<dbReference type="GO" id="GO:0005886">
    <property type="term" value="C:plasma membrane"/>
    <property type="evidence" value="ECO:0007669"/>
    <property type="project" value="UniProtKB-SubCell"/>
</dbReference>
<comment type="caution">
    <text evidence="8">The sequence shown here is derived from an EMBL/GenBank/DDBJ whole genome shotgun (WGS) entry which is preliminary data.</text>
</comment>
<keyword evidence="5" id="KW-0472">Membrane</keyword>
<keyword evidence="6" id="KW-0807">Transducer</keyword>
<dbReference type="Gene3D" id="1.10.287.950">
    <property type="entry name" value="Methyl-accepting chemotaxis protein"/>
    <property type="match status" value="1"/>
</dbReference>
<keyword evidence="2" id="KW-1003">Cell membrane</keyword>
<dbReference type="Pfam" id="PF00015">
    <property type="entry name" value="MCPsignal"/>
    <property type="match status" value="1"/>
</dbReference>
<evidence type="ECO:0000256" key="3">
    <source>
        <dbReference type="ARBA" id="ARBA00022692"/>
    </source>
</evidence>
<evidence type="ECO:0000256" key="7">
    <source>
        <dbReference type="ARBA" id="ARBA00029447"/>
    </source>
</evidence>
<gene>
    <name evidence="8" type="ORF">F8B43_0860</name>
</gene>
<dbReference type="SMART" id="SM00283">
    <property type="entry name" value="MA"/>
    <property type="match status" value="1"/>
</dbReference>
<dbReference type="Pfam" id="PF00672">
    <property type="entry name" value="HAMP"/>
    <property type="match status" value="1"/>
</dbReference>
<reference evidence="8 9" key="1">
    <citation type="submission" date="2019-10" db="EMBL/GenBank/DDBJ databases">
        <title>Draft Genome Sequence of the Caffeine Degrading Methylotroph Methylorubrum populi PINKEL.</title>
        <authorList>
            <person name="Dawson S.C."/>
            <person name="Zhang X."/>
            <person name="Wright M.E."/>
            <person name="Sharma G."/>
            <person name="Langner J.T."/>
            <person name="Ditty J.L."/>
            <person name="Subuyuj G.A."/>
        </authorList>
    </citation>
    <scope>NUCLEOTIDE SEQUENCE [LARGE SCALE GENOMIC DNA]</scope>
    <source>
        <strain evidence="8 9">Pinkel</strain>
    </source>
</reference>
<comment type="similarity">
    <text evidence="7">Belongs to the methyl-accepting chemotaxis (MCP) protein family.</text>
</comment>
<dbReference type="RefSeq" id="WP_141950632.1">
    <property type="nucleotide sequence ID" value="NZ_CP039546.1"/>
</dbReference>
<evidence type="ECO:0000313" key="8">
    <source>
        <dbReference type="EMBL" id="KAB7786910.1"/>
    </source>
</evidence>
<dbReference type="SMART" id="SM01049">
    <property type="entry name" value="Cache_2"/>
    <property type="match status" value="1"/>
</dbReference>
<evidence type="ECO:0000256" key="5">
    <source>
        <dbReference type="ARBA" id="ARBA00023136"/>
    </source>
</evidence>
<dbReference type="Gene3D" id="3.30.450.20">
    <property type="entry name" value="PAS domain"/>
    <property type="match status" value="1"/>
</dbReference>
<dbReference type="AlphaFoldDB" id="A0A514KJY7"/>
<evidence type="ECO:0000256" key="1">
    <source>
        <dbReference type="ARBA" id="ARBA00004651"/>
    </source>
</evidence>
<keyword evidence="4" id="KW-1133">Transmembrane helix</keyword>
<dbReference type="PROSITE" id="PS50111">
    <property type="entry name" value="CHEMOTAXIS_TRANSDUC_2"/>
    <property type="match status" value="1"/>
</dbReference>
<dbReference type="GO" id="GO:0007165">
    <property type="term" value="P:signal transduction"/>
    <property type="evidence" value="ECO:0007669"/>
    <property type="project" value="UniProtKB-KW"/>
</dbReference>
<dbReference type="Gene3D" id="1.10.8.500">
    <property type="entry name" value="HAMP domain in histidine kinase"/>
    <property type="match status" value="1"/>
</dbReference>
<accession>A0A514KJY7</accession>
<evidence type="ECO:0000256" key="2">
    <source>
        <dbReference type="ARBA" id="ARBA00022475"/>
    </source>
</evidence>
<dbReference type="SUPFAM" id="SSF58104">
    <property type="entry name" value="Methyl-accepting chemotaxis protein (MCP) signaling domain"/>
    <property type="match status" value="1"/>
</dbReference>